<feature type="domain" description="Glycine transporter" evidence="8">
    <location>
        <begin position="6"/>
        <end position="80"/>
    </location>
</feature>
<comment type="caution">
    <text evidence="9">The sequence shown here is derived from an EMBL/GenBank/DDBJ whole genome shotgun (WGS) entry which is preliminary data.</text>
</comment>
<feature type="transmembrane region" description="Helical" evidence="7">
    <location>
        <begin position="31"/>
        <end position="51"/>
    </location>
</feature>
<gene>
    <name evidence="9" type="ORF">GCM10007380_16920</name>
</gene>
<feature type="transmembrane region" description="Helical" evidence="7">
    <location>
        <begin position="92"/>
        <end position="110"/>
    </location>
</feature>
<dbReference type="PANTHER" id="PTHR30506:SF3">
    <property type="entry name" value="UPF0126 INNER MEMBRANE PROTEIN YADS-RELATED"/>
    <property type="match status" value="1"/>
</dbReference>
<evidence type="ECO:0000256" key="4">
    <source>
        <dbReference type="ARBA" id="ARBA00022692"/>
    </source>
</evidence>
<keyword evidence="5 7" id="KW-1133">Transmembrane helix</keyword>
<accession>A0A8J3AI40</accession>
<evidence type="ECO:0000256" key="6">
    <source>
        <dbReference type="ARBA" id="ARBA00023136"/>
    </source>
</evidence>
<proteinExistence type="inferred from homology"/>
<sequence>MILIEVFVYAGIIAASISGTLVGIQKKLDLFGVVFLAACTALGGGLIRDIILGQSVPNVFVKPQYFIVSTIISILTWLFYQRTLQFQTTLILTDAIGLGVFTAVGAYSAIDHGLKGAFLIVSMGLITGIGGGIMRDVFAREIPLVFQKEIYAIAAIVGSVSILLTSEIFSKLSSLYICFVITTLIRIIAVRYKVNFPIRNVNDKSFNME</sequence>
<name>A0A8J3AI40_9BACI</name>
<feature type="transmembrane region" description="Helical" evidence="7">
    <location>
        <begin position="150"/>
        <end position="168"/>
    </location>
</feature>
<dbReference type="AlphaFoldDB" id="A0A8J3AI40"/>
<comment type="subcellular location">
    <subcellularLocation>
        <location evidence="1">Cell membrane</location>
        <topology evidence="1">Multi-pass membrane protein</topology>
    </subcellularLocation>
</comment>
<keyword evidence="4 7" id="KW-0812">Transmembrane</keyword>
<evidence type="ECO:0000256" key="3">
    <source>
        <dbReference type="ARBA" id="ARBA00022475"/>
    </source>
</evidence>
<feature type="transmembrane region" description="Helical" evidence="7">
    <location>
        <begin position="6"/>
        <end position="24"/>
    </location>
</feature>
<dbReference type="InterPro" id="IPR005115">
    <property type="entry name" value="Gly_transporter"/>
</dbReference>
<evidence type="ECO:0000256" key="1">
    <source>
        <dbReference type="ARBA" id="ARBA00004651"/>
    </source>
</evidence>
<comment type="similarity">
    <text evidence="2">Belongs to the UPF0126 family.</text>
</comment>
<protein>
    <submittedName>
        <fullName evidence="9">Permease</fullName>
    </submittedName>
</protein>
<dbReference type="Proteomes" id="UP000626244">
    <property type="component" value="Unassembled WGS sequence"/>
</dbReference>
<evidence type="ECO:0000256" key="5">
    <source>
        <dbReference type="ARBA" id="ARBA00022989"/>
    </source>
</evidence>
<keyword evidence="3" id="KW-1003">Cell membrane</keyword>
<keyword evidence="6 7" id="KW-0472">Membrane</keyword>
<feature type="transmembrane region" description="Helical" evidence="7">
    <location>
        <begin position="116"/>
        <end position="138"/>
    </location>
</feature>
<feature type="domain" description="Glycine transporter" evidence="8">
    <location>
        <begin position="92"/>
        <end position="165"/>
    </location>
</feature>
<dbReference type="PANTHER" id="PTHR30506">
    <property type="entry name" value="INNER MEMBRANE PROTEIN"/>
    <property type="match status" value="1"/>
</dbReference>
<feature type="transmembrane region" description="Helical" evidence="7">
    <location>
        <begin position="63"/>
        <end position="80"/>
    </location>
</feature>
<dbReference type="Pfam" id="PF03458">
    <property type="entry name" value="Gly_transporter"/>
    <property type="match status" value="2"/>
</dbReference>
<evidence type="ECO:0000256" key="2">
    <source>
        <dbReference type="ARBA" id="ARBA00008193"/>
    </source>
</evidence>
<evidence type="ECO:0000313" key="9">
    <source>
        <dbReference type="EMBL" id="GGI13239.1"/>
    </source>
</evidence>
<dbReference type="GO" id="GO:0005886">
    <property type="term" value="C:plasma membrane"/>
    <property type="evidence" value="ECO:0007669"/>
    <property type="project" value="UniProtKB-SubCell"/>
</dbReference>
<dbReference type="RefSeq" id="WP_087998088.1">
    <property type="nucleotide sequence ID" value="NZ_BMHB01000001.1"/>
</dbReference>
<keyword evidence="10" id="KW-1185">Reference proteome</keyword>
<organism evidence="9 10">
    <name type="scientific">Gottfriedia solisilvae</name>
    <dbReference type="NCBI Taxonomy" id="1516104"/>
    <lineage>
        <taxon>Bacteria</taxon>
        <taxon>Bacillati</taxon>
        <taxon>Bacillota</taxon>
        <taxon>Bacilli</taxon>
        <taxon>Bacillales</taxon>
        <taxon>Bacillaceae</taxon>
        <taxon>Gottfriedia</taxon>
    </lineage>
</organism>
<evidence type="ECO:0000259" key="8">
    <source>
        <dbReference type="Pfam" id="PF03458"/>
    </source>
</evidence>
<evidence type="ECO:0000313" key="10">
    <source>
        <dbReference type="Proteomes" id="UP000626244"/>
    </source>
</evidence>
<evidence type="ECO:0000256" key="7">
    <source>
        <dbReference type="SAM" id="Phobius"/>
    </source>
</evidence>
<feature type="transmembrane region" description="Helical" evidence="7">
    <location>
        <begin position="174"/>
        <end position="194"/>
    </location>
</feature>
<dbReference type="EMBL" id="BMHB01000001">
    <property type="protein sequence ID" value="GGI13239.1"/>
    <property type="molecule type" value="Genomic_DNA"/>
</dbReference>
<dbReference type="OrthoDB" id="9791874at2"/>
<reference evidence="10" key="1">
    <citation type="journal article" date="2019" name="Int. J. Syst. Evol. Microbiol.">
        <title>The Global Catalogue of Microorganisms (GCM) 10K type strain sequencing project: providing services to taxonomists for standard genome sequencing and annotation.</title>
        <authorList>
            <consortium name="The Broad Institute Genomics Platform"/>
            <consortium name="The Broad Institute Genome Sequencing Center for Infectious Disease"/>
            <person name="Wu L."/>
            <person name="Ma J."/>
        </authorList>
    </citation>
    <scope>NUCLEOTIDE SEQUENCE [LARGE SCALE GENOMIC DNA]</scope>
    <source>
        <strain evidence="10">CGMCC 1.14993</strain>
    </source>
</reference>